<evidence type="ECO:0000313" key="2">
    <source>
        <dbReference type="Proteomes" id="UP000194127"/>
    </source>
</evidence>
<dbReference type="EMBL" id="KZ110607">
    <property type="protein sequence ID" value="OSX57693.1"/>
    <property type="molecule type" value="Genomic_DNA"/>
</dbReference>
<dbReference type="Gene3D" id="3.80.10.10">
    <property type="entry name" value="Ribonuclease Inhibitor"/>
    <property type="match status" value="1"/>
</dbReference>
<dbReference type="Gene3D" id="1.20.1280.50">
    <property type="match status" value="1"/>
</dbReference>
<keyword evidence="2" id="KW-1185">Reference proteome</keyword>
<dbReference type="Proteomes" id="UP000194127">
    <property type="component" value="Unassembled WGS sequence"/>
</dbReference>
<proteinExistence type="predicted"/>
<dbReference type="OrthoDB" id="3209295at2759"/>
<protein>
    <submittedName>
        <fullName evidence="1">Uncharacterized protein</fullName>
    </submittedName>
</protein>
<name>A0A1X6MNL4_9APHY</name>
<dbReference type="GeneID" id="36331976"/>
<dbReference type="InterPro" id="IPR032675">
    <property type="entry name" value="LRR_dom_sf"/>
</dbReference>
<reference evidence="1 2" key="1">
    <citation type="submission" date="2017-04" db="EMBL/GenBank/DDBJ databases">
        <title>Genome Sequence of the Model Brown-Rot Fungus Postia placenta SB12.</title>
        <authorList>
            <consortium name="DOE Joint Genome Institute"/>
            <person name="Gaskell J."/>
            <person name="Kersten P."/>
            <person name="Larrondo L.F."/>
            <person name="Canessa P."/>
            <person name="Martinez D."/>
            <person name="Hibbett D."/>
            <person name="Schmoll M."/>
            <person name="Kubicek C.P."/>
            <person name="Martinez A.T."/>
            <person name="Yadav J."/>
            <person name="Master E."/>
            <person name="Magnuson J.K."/>
            <person name="James T."/>
            <person name="Yaver D."/>
            <person name="Berka R."/>
            <person name="Labutti K."/>
            <person name="Lipzen A."/>
            <person name="Aerts A."/>
            <person name="Barry K."/>
            <person name="Henrissat B."/>
            <person name="Blanchette R."/>
            <person name="Grigoriev I."/>
            <person name="Cullen D."/>
        </authorList>
    </citation>
    <scope>NUCLEOTIDE SEQUENCE [LARGE SCALE GENOMIC DNA]</scope>
    <source>
        <strain evidence="1 2">MAD-698-R-SB12</strain>
    </source>
</reference>
<evidence type="ECO:0000313" key="1">
    <source>
        <dbReference type="EMBL" id="OSX57693.1"/>
    </source>
</evidence>
<accession>A0A1X6MNL4</accession>
<organism evidence="1 2">
    <name type="scientific">Postia placenta MAD-698-R-SB12</name>
    <dbReference type="NCBI Taxonomy" id="670580"/>
    <lineage>
        <taxon>Eukaryota</taxon>
        <taxon>Fungi</taxon>
        <taxon>Dikarya</taxon>
        <taxon>Basidiomycota</taxon>
        <taxon>Agaricomycotina</taxon>
        <taxon>Agaricomycetes</taxon>
        <taxon>Polyporales</taxon>
        <taxon>Adustoporiaceae</taxon>
        <taxon>Rhodonia</taxon>
    </lineage>
</organism>
<dbReference type="AlphaFoldDB" id="A0A1X6MNL4"/>
<gene>
    <name evidence="1" type="ORF">POSPLADRAFT_1156067</name>
</gene>
<sequence>MSFVLPIRTRMNAQSPINALPVELLSLIFESHVAPPPGTLEGSESWWQHMGLRLQKATHLQLICRHWRDVAQRTPSLWTAFDATGKPDSEALQLWHLPLERSGRLPITLHVAGSLSHHTELVFKSNRIRSLKWNSFRGNHQELLVHLGILETLEWDDFGSLTGENSQTDLSELARYSPCLRILQLEACTWVPSGVFKNLTRLHLRSYSGDMSSVLLWLQRCPVLQDMVLQCPEDGDLGDLGDLDSISVVSLPHLRALVLSRVSWDHFAAIVPRLDISPTAAVQFHDWERGSEKIDCARMLGSPHFYRIVLVSHCHALVAGTDSGISFFKDRLSFTECHLSWTSELSAMVPMATIKELWFSASVLFVQDLRTLLTELPGLTSIHVTSTQLRDVLQVLRRERDQQGAINCPELKAIHVFVEFEAAAKGALAQFKALLDELGPYDMVIEHLPDCDVDGKALCAHNTQLLSRVRVVKCDKRPGAGIPAACSRLPNLNLDADEDKSL</sequence>
<dbReference type="SUPFAM" id="SSF52047">
    <property type="entry name" value="RNI-like"/>
    <property type="match status" value="1"/>
</dbReference>
<dbReference type="RefSeq" id="XP_024334487.1">
    <property type="nucleotide sequence ID" value="XM_024487027.1"/>
</dbReference>